<dbReference type="GO" id="GO:0016491">
    <property type="term" value="F:oxidoreductase activity"/>
    <property type="evidence" value="ECO:0007669"/>
    <property type="project" value="InterPro"/>
</dbReference>
<evidence type="ECO:0000259" key="4">
    <source>
        <dbReference type="Pfam" id="PF02678"/>
    </source>
</evidence>
<evidence type="ECO:0000259" key="3">
    <source>
        <dbReference type="Pfam" id="PF00394"/>
    </source>
</evidence>
<evidence type="ECO:0000256" key="2">
    <source>
        <dbReference type="RuleBase" id="RU003457"/>
    </source>
</evidence>
<evidence type="ECO:0000256" key="1">
    <source>
        <dbReference type="ARBA" id="ARBA00008416"/>
    </source>
</evidence>
<evidence type="ECO:0000259" key="6">
    <source>
        <dbReference type="Pfam" id="PF07731"/>
    </source>
</evidence>
<dbReference type="CDD" id="cd13898">
    <property type="entry name" value="CuRO_3_Abr2_like"/>
    <property type="match status" value="1"/>
</dbReference>
<protein>
    <submittedName>
        <fullName evidence="7">Pirin (Iron-binding nuclear)</fullName>
    </submittedName>
</protein>
<comment type="similarity">
    <text evidence="1 2">Belongs to the pirin family.</text>
</comment>
<dbReference type="SUPFAM" id="SSF49503">
    <property type="entry name" value="Cupredoxins"/>
    <property type="match status" value="2"/>
</dbReference>
<reference evidence="7 8" key="1">
    <citation type="submission" date="2020-01" db="EMBL/GenBank/DDBJ databases">
        <title>Identification and distribution of gene clusters putatively required for synthesis of sphingolipid metabolism inhibitors in phylogenetically diverse species of the filamentous fungus Fusarium.</title>
        <authorList>
            <person name="Kim H.-S."/>
            <person name="Busman M."/>
            <person name="Brown D.W."/>
            <person name="Divon H."/>
            <person name="Uhlig S."/>
            <person name="Proctor R.H."/>
        </authorList>
    </citation>
    <scope>NUCLEOTIDE SEQUENCE [LARGE SCALE GENOMIC DNA]</scope>
    <source>
        <strain evidence="7 8">NRRL 20459</strain>
    </source>
</reference>
<dbReference type="AlphaFoldDB" id="A0A8H4P1A3"/>
<dbReference type="Pfam" id="PF02678">
    <property type="entry name" value="Pirin"/>
    <property type="match status" value="1"/>
</dbReference>
<dbReference type="PANTHER" id="PTHR13903">
    <property type="entry name" value="PIRIN-RELATED"/>
    <property type="match status" value="1"/>
</dbReference>
<dbReference type="EMBL" id="JAADYS010002740">
    <property type="protein sequence ID" value="KAF4455385.1"/>
    <property type="molecule type" value="Genomic_DNA"/>
</dbReference>
<dbReference type="Gene3D" id="2.60.40.420">
    <property type="entry name" value="Cupredoxins - blue copper proteins"/>
    <property type="match status" value="2"/>
</dbReference>
<dbReference type="InterPro" id="IPR003829">
    <property type="entry name" value="Pirin_N_dom"/>
</dbReference>
<feature type="non-terminal residue" evidence="7">
    <location>
        <position position="1"/>
    </location>
</feature>
<keyword evidence="8" id="KW-1185">Reference proteome</keyword>
<feature type="domain" description="Pirin N-terminal" evidence="4">
    <location>
        <begin position="465"/>
        <end position="563"/>
    </location>
</feature>
<dbReference type="InterPro" id="IPR008972">
    <property type="entry name" value="Cupredoxin"/>
</dbReference>
<gene>
    <name evidence="7" type="ORF">FALBO_15615</name>
</gene>
<dbReference type="OrthoDB" id="198735at2759"/>
<evidence type="ECO:0000259" key="5">
    <source>
        <dbReference type="Pfam" id="PF05726"/>
    </source>
</evidence>
<dbReference type="SUPFAM" id="SSF51182">
    <property type="entry name" value="RmlC-like cupins"/>
    <property type="match status" value="1"/>
</dbReference>
<feature type="domain" description="Pirin C-terminal" evidence="5">
    <location>
        <begin position="619"/>
        <end position="728"/>
    </location>
</feature>
<feature type="domain" description="Plastocyanin-like" evidence="3">
    <location>
        <begin position="147"/>
        <end position="200"/>
    </location>
</feature>
<dbReference type="InterPro" id="IPR011706">
    <property type="entry name" value="Cu-oxidase_C"/>
</dbReference>
<dbReference type="CDD" id="cd02247">
    <property type="entry name" value="cupin_pirin_C"/>
    <property type="match status" value="1"/>
</dbReference>
<sequence>RLKEAKQNSTPLLISDFTHLTSDEKWDMTQKAGLEISCYDSVLFNGKGSVQCQDANDLETHLSQIQKDYLATVPGASITDKGCLPPSTLIKFGGGSGNESALLPGTFSGCEPTIGSVETIKTRKPIDSYGEWVAIDLIGGFSFITAVISIDEHDMWVYAVDGSYIEPQKVQAITVSNGDRYSVFVNAKKTGNFKIRCSSVSIAQILVGHAILSVGGGNNTNVSDGLIDMPGNPNSSNVVFFYQAIAHPFPPEPVAAKADAFFPLNMKVAGASYLWAMNSTRLMPTDVDNSNPVLFAPAHDLQNNVTITTKFDSWVDLLFFTGDKPMPPHPIHKHGNKMFQIGSGVGVFKWSSTEEAIKEIPGQFNLANPPKRDGFASLTAFGNVTWIIVRYHVTNPGAWLLHCHIDNHLQGSMMMVIQDGVDHWPQVPDYYLDYGGPSAPASVMPELRAISKIFTALEQAEGAGARVRRAIGSVNQRNFSPFLMLDHMNGNNGAGFPDHPHRGQETVTYILKGSVEHEDFAGNKGILHAGDLQFMTAGRGIMHSEQPIPDPTGEPGAGFQLWVDLPNHLKMCEPRYRDLRAKEIPQARLDDGKVLVKVISGKSGDIESVKDLAYTPVWYLDVEIQPGGTLVQPLPRGWNAFSYVFEGSADFVSKAGVSTTVDQHGKVLYKPSGDAISIQVPGNAGHSARLLIIAGQILDQPIVQHGPFVSTTSEGIQQAFEDFYMSKNGFERAKGWQSENMRRRMSI</sequence>
<dbReference type="Pfam" id="PF00394">
    <property type="entry name" value="Cu-oxidase"/>
    <property type="match status" value="1"/>
</dbReference>
<dbReference type="InterPro" id="IPR012093">
    <property type="entry name" value="Pirin"/>
</dbReference>
<dbReference type="CDD" id="cd13876">
    <property type="entry name" value="CuRO_2_Abr2_like"/>
    <property type="match status" value="1"/>
</dbReference>
<feature type="domain" description="Plastocyanin-like" evidence="6">
    <location>
        <begin position="302"/>
        <end position="419"/>
    </location>
</feature>
<dbReference type="Pfam" id="PF07731">
    <property type="entry name" value="Cu-oxidase_2"/>
    <property type="match status" value="1"/>
</dbReference>
<dbReference type="PANTHER" id="PTHR13903:SF8">
    <property type="entry name" value="PIRIN"/>
    <property type="match status" value="1"/>
</dbReference>
<comment type="caution">
    <text evidence="7">The sequence shown here is derived from an EMBL/GenBank/DDBJ whole genome shotgun (WGS) entry which is preliminary data.</text>
</comment>
<dbReference type="GO" id="GO:0005507">
    <property type="term" value="F:copper ion binding"/>
    <property type="evidence" value="ECO:0007669"/>
    <property type="project" value="InterPro"/>
</dbReference>
<dbReference type="Pfam" id="PF05726">
    <property type="entry name" value="Pirin_C"/>
    <property type="match status" value="1"/>
</dbReference>
<dbReference type="Proteomes" id="UP000554235">
    <property type="component" value="Unassembled WGS sequence"/>
</dbReference>
<dbReference type="InterPro" id="IPR011051">
    <property type="entry name" value="RmlC_Cupin_sf"/>
</dbReference>
<dbReference type="InterPro" id="IPR008778">
    <property type="entry name" value="Pirin_C_dom"/>
</dbReference>
<dbReference type="CDD" id="cd02909">
    <property type="entry name" value="cupin_pirin_N"/>
    <property type="match status" value="1"/>
</dbReference>
<organism evidence="7 8">
    <name type="scientific">Fusarium albosuccineum</name>
    <dbReference type="NCBI Taxonomy" id="1237068"/>
    <lineage>
        <taxon>Eukaryota</taxon>
        <taxon>Fungi</taxon>
        <taxon>Dikarya</taxon>
        <taxon>Ascomycota</taxon>
        <taxon>Pezizomycotina</taxon>
        <taxon>Sordariomycetes</taxon>
        <taxon>Hypocreomycetidae</taxon>
        <taxon>Hypocreales</taxon>
        <taxon>Nectriaceae</taxon>
        <taxon>Fusarium</taxon>
        <taxon>Fusarium decemcellulare species complex</taxon>
    </lineage>
</organism>
<dbReference type="InterPro" id="IPR001117">
    <property type="entry name" value="Cu-oxidase_2nd"/>
</dbReference>
<name>A0A8H4P1A3_9HYPO</name>
<dbReference type="InterPro" id="IPR014710">
    <property type="entry name" value="RmlC-like_jellyroll"/>
</dbReference>
<evidence type="ECO:0000313" key="7">
    <source>
        <dbReference type="EMBL" id="KAF4455385.1"/>
    </source>
</evidence>
<accession>A0A8H4P1A3</accession>
<dbReference type="Gene3D" id="2.60.120.10">
    <property type="entry name" value="Jelly Rolls"/>
    <property type="match status" value="2"/>
</dbReference>
<evidence type="ECO:0000313" key="8">
    <source>
        <dbReference type="Proteomes" id="UP000554235"/>
    </source>
</evidence>
<proteinExistence type="inferred from homology"/>